<accession>A0A9K3CTK0</accession>
<dbReference type="Proteomes" id="UP000265618">
    <property type="component" value="Unassembled WGS sequence"/>
</dbReference>
<name>A0A9K3CTK0_9EUKA</name>
<dbReference type="EMBL" id="BDIP01000679">
    <property type="protein sequence ID" value="GIQ82386.1"/>
    <property type="molecule type" value="Genomic_DNA"/>
</dbReference>
<proteinExistence type="predicted"/>
<gene>
    <name evidence="1" type="ORF">KIPB_003513</name>
</gene>
<reference evidence="1 2" key="1">
    <citation type="journal article" date="2018" name="PLoS ONE">
        <title>The draft genome of Kipferlia bialata reveals reductive genome evolution in fornicate parasites.</title>
        <authorList>
            <person name="Tanifuji G."/>
            <person name="Takabayashi S."/>
            <person name="Kume K."/>
            <person name="Takagi M."/>
            <person name="Nakayama T."/>
            <person name="Kamikawa R."/>
            <person name="Inagaki Y."/>
            <person name="Hashimoto T."/>
        </authorList>
    </citation>
    <scope>NUCLEOTIDE SEQUENCE [LARGE SCALE GENOMIC DNA]</scope>
    <source>
        <strain evidence="1">NY0173</strain>
    </source>
</reference>
<sequence>MTPNDPETMPNIKVKWIFSQMNEADKEEDAAERFSTIAMYDATQCRSIIRLPCPVEEAEALILPLEELDE</sequence>
<comment type="caution">
    <text evidence="1">The sequence shown here is derived from an EMBL/GenBank/DDBJ whole genome shotgun (WGS) entry which is preliminary data.</text>
</comment>
<organism evidence="1 2">
    <name type="scientific">Kipferlia bialata</name>
    <dbReference type="NCBI Taxonomy" id="797122"/>
    <lineage>
        <taxon>Eukaryota</taxon>
        <taxon>Metamonada</taxon>
        <taxon>Carpediemonas-like organisms</taxon>
        <taxon>Kipferlia</taxon>
    </lineage>
</organism>
<dbReference type="AlphaFoldDB" id="A0A9K3CTK0"/>
<evidence type="ECO:0000313" key="2">
    <source>
        <dbReference type="Proteomes" id="UP000265618"/>
    </source>
</evidence>
<keyword evidence="2" id="KW-1185">Reference proteome</keyword>
<protein>
    <submittedName>
        <fullName evidence="1">Uncharacterized protein</fullName>
    </submittedName>
</protein>
<evidence type="ECO:0000313" key="1">
    <source>
        <dbReference type="EMBL" id="GIQ82386.1"/>
    </source>
</evidence>